<evidence type="ECO:0000313" key="13">
    <source>
        <dbReference type="Proteomes" id="UP000664169"/>
    </source>
</evidence>
<feature type="transmembrane region" description="Helical" evidence="9">
    <location>
        <begin position="6"/>
        <end position="22"/>
    </location>
</feature>
<dbReference type="InterPro" id="IPR036640">
    <property type="entry name" value="ABC1_TM_sf"/>
</dbReference>
<evidence type="ECO:0000256" key="9">
    <source>
        <dbReference type="SAM" id="Phobius"/>
    </source>
</evidence>
<evidence type="ECO:0000313" key="12">
    <source>
        <dbReference type="EMBL" id="CAF9923099.1"/>
    </source>
</evidence>
<evidence type="ECO:0008006" key="14">
    <source>
        <dbReference type="Google" id="ProtNLM"/>
    </source>
</evidence>
<feature type="domain" description="ABC transporter" evidence="10">
    <location>
        <begin position="388"/>
        <end position="618"/>
    </location>
</feature>
<keyword evidence="7 9" id="KW-1133">Transmembrane helix</keyword>
<dbReference type="InterPro" id="IPR003439">
    <property type="entry name" value="ABC_transporter-like_ATP-bd"/>
</dbReference>
<dbReference type="PANTHER" id="PTHR43394:SF1">
    <property type="entry name" value="ATP-BINDING CASSETTE SUB-FAMILY B MEMBER 10, MITOCHONDRIAL"/>
    <property type="match status" value="1"/>
</dbReference>
<dbReference type="SMART" id="SM00382">
    <property type="entry name" value="AAA"/>
    <property type="match status" value="1"/>
</dbReference>
<keyword evidence="13" id="KW-1185">Reference proteome</keyword>
<evidence type="ECO:0000256" key="5">
    <source>
        <dbReference type="ARBA" id="ARBA00022741"/>
    </source>
</evidence>
<evidence type="ECO:0000259" key="10">
    <source>
        <dbReference type="PROSITE" id="PS50893"/>
    </source>
</evidence>
<reference evidence="12" key="1">
    <citation type="submission" date="2021-03" db="EMBL/GenBank/DDBJ databases">
        <authorList>
            <person name="Tagirdzhanova G."/>
        </authorList>
    </citation>
    <scope>NUCLEOTIDE SEQUENCE</scope>
</reference>
<dbReference type="InterPro" id="IPR017871">
    <property type="entry name" value="ABC_transporter-like_CS"/>
</dbReference>
<feature type="transmembrane region" description="Helical" evidence="9">
    <location>
        <begin position="63"/>
        <end position="85"/>
    </location>
</feature>
<keyword evidence="4 9" id="KW-0812">Transmembrane</keyword>
<gene>
    <name evidence="12" type="ORF">GOMPHAMPRED_002736</name>
</gene>
<dbReference type="OrthoDB" id="6500128at2759"/>
<evidence type="ECO:0000256" key="4">
    <source>
        <dbReference type="ARBA" id="ARBA00022692"/>
    </source>
</evidence>
<name>A0A8H3FGI9_9LECA</name>
<dbReference type="PANTHER" id="PTHR43394">
    <property type="entry name" value="ATP-DEPENDENT PERMEASE MDL1, MITOCHONDRIAL"/>
    <property type="match status" value="1"/>
</dbReference>
<evidence type="ECO:0000256" key="2">
    <source>
        <dbReference type="ARBA" id="ARBA00022448"/>
    </source>
</evidence>
<dbReference type="Gene3D" id="1.20.1560.10">
    <property type="entry name" value="ABC transporter type 1, transmembrane domain"/>
    <property type="match status" value="1"/>
</dbReference>
<evidence type="ECO:0000256" key="6">
    <source>
        <dbReference type="ARBA" id="ARBA00022840"/>
    </source>
</evidence>
<keyword evidence="3" id="KW-1003">Cell membrane</keyword>
<dbReference type="PROSITE" id="PS50929">
    <property type="entry name" value="ABC_TM1F"/>
    <property type="match status" value="1"/>
</dbReference>
<dbReference type="Pfam" id="PF00005">
    <property type="entry name" value="ABC_tran"/>
    <property type="match status" value="1"/>
</dbReference>
<comment type="caution">
    <text evidence="12">The sequence shown here is derived from an EMBL/GenBank/DDBJ whole genome shotgun (WGS) entry which is preliminary data.</text>
</comment>
<keyword evidence="5" id="KW-0547">Nucleotide-binding</keyword>
<comment type="subcellular location">
    <subcellularLocation>
        <location evidence="1">Cell membrane</location>
        <topology evidence="1">Multi-pass membrane protein</topology>
    </subcellularLocation>
</comment>
<proteinExistence type="predicted"/>
<keyword evidence="2" id="KW-0813">Transport</keyword>
<evidence type="ECO:0000256" key="8">
    <source>
        <dbReference type="ARBA" id="ARBA00023136"/>
    </source>
</evidence>
<dbReference type="SUPFAM" id="SSF52540">
    <property type="entry name" value="P-loop containing nucleoside triphosphate hydrolases"/>
    <property type="match status" value="1"/>
</dbReference>
<dbReference type="InterPro" id="IPR011527">
    <property type="entry name" value="ABC1_TM_dom"/>
</dbReference>
<dbReference type="PROSITE" id="PS00211">
    <property type="entry name" value="ABC_TRANSPORTER_1"/>
    <property type="match status" value="1"/>
</dbReference>
<evidence type="ECO:0000256" key="7">
    <source>
        <dbReference type="ARBA" id="ARBA00022989"/>
    </source>
</evidence>
<feature type="domain" description="ABC transmembrane type-1" evidence="11">
    <location>
        <begin position="69"/>
        <end position="332"/>
    </location>
</feature>
<dbReference type="AlphaFoldDB" id="A0A8H3FGI9"/>
<sequence length="622" mass="70555">MFNSTWLTVSLLFFALPLLHFYRPQTKALNSIKVTIIEWQASLRKIKPLLPYIVAQTKSERRYALLLLLGILACVSIGRGINILNPLILRWILASIGKDKATTSFPWQLVSGYVVLRYFIKDLLSFFQWTIMRRLENQILDRISIAVYDKLMSLSASYQDQKDSSTAWSTVIYSGRTVSRFASNVCFGILPNVLDLLFAVISFSTIGSPQLAIVVVVVLVSYGYTLIKTARRSEKDIKEWEEADQKRRKQASQTIFNWWTVSLFDQIPCEMQNHRDVVENQRAVDTRWCDGHWFKHNAKNVVISSGLLLIYLMLSHEIWQGKRDAADLVMFIHQWSELLRPVQDIIDWNEKIISFGRETEKLIDIMSEEPSVKDKQDAVDYNYQGGSLIFQGVSFSYKDKKESAIEDISFDIPPGSIVAIVGQSGGGKSTILKLIKRCYNAAAGAILVDGQNIEDVRKDSLSKAIGFVPQNIGVFPTTVLENVRYARPEASLEECKSSCEAVGLHHIIDKDVRESGNSLSGGELQRVAIARALIQNPSILLLDEATSHLDSDTEANIFAYLHKWRQGRTVIMIAHTFTSILDREVAYIIAMKHGRIVEQGKEADLLLKKGYYYDLWNKQQLG</sequence>
<evidence type="ECO:0000256" key="3">
    <source>
        <dbReference type="ARBA" id="ARBA00022475"/>
    </source>
</evidence>
<feature type="transmembrane region" description="Helical" evidence="9">
    <location>
        <begin position="209"/>
        <end position="227"/>
    </location>
</feature>
<keyword evidence="6" id="KW-0067">ATP-binding</keyword>
<dbReference type="SUPFAM" id="SSF90123">
    <property type="entry name" value="ABC transporter transmembrane region"/>
    <property type="match status" value="1"/>
</dbReference>
<dbReference type="InterPro" id="IPR027417">
    <property type="entry name" value="P-loop_NTPase"/>
</dbReference>
<protein>
    <recommendedName>
        <fullName evidence="14">ABC transporter</fullName>
    </recommendedName>
</protein>
<dbReference type="Gene3D" id="3.40.50.300">
    <property type="entry name" value="P-loop containing nucleotide triphosphate hydrolases"/>
    <property type="match status" value="1"/>
</dbReference>
<dbReference type="EMBL" id="CAJPDQ010000019">
    <property type="protein sequence ID" value="CAF9923099.1"/>
    <property type="molecule type" value="Genomic_DNA"/>
</dbReference>
<evidence type="ECO:0000259" key="11">
    <source>
        <dbReference type="PROSITE" id="PS50929"/>
    </source>
</evidence>
<accession>A0A8H3FGI9</accession>
<feature type="transmembrane region" description="Helical" evidence="9">
    <location>
        <begin position="105"/>
        <end position="124"/>
    </location>
</feature>
<organism evidence="12 13">
    <name type="scientific">Gomphillus americanus</name>
    <dbReference type="NCBI Taxonomy" id="1940652"/>
    <lineage>
        <taxon>Eukaryota</taxon>
        <taxon>Fungi</taxon>
        <taxon>Dikarya</taxon>
        <taxon>Ascomycota</taxon>
        <taxon>Pezizomycotina</taxon>
        <taxon>Lecanoromycetes</taxon>
        <taxon>OSLEUM clade</taxon>
        <taxon>Ostropomycetidae</taxon>
        <taxon>Ostropales</taxon>
        <taxon>Graphidaceae</taxon>
        <taxon>Gomphilloideae</taxon>
        <taxon>Gomphillus</taxon>
    </lineage>
</organism>
<dbReference type="GO" id="GO:0015421">
    <property type="term" value="F:ABC-type oligopeptide transporter activity"/>
    <property type="evidence" value="ECO:0007669"/>
    <property type="project" value="TreeGrafter"/>
</dbReference>
<dbReference type="InterPro" id="IPR003593">
    <property type="entry name" value="AAA+_ATPase"/>
</dbReference>
<feature type="transmembrane region" description="Helical" evidence="9">
    <location>
        <begin position="181"/>
        <end position="203"/>
    </location>
</feature>
<keyword evidence="8 9" id="KW-0472">Membrane</keyword>
<dbReference type="FunFam" id="3.40.50.300:FF:000299">
    <property type="entry name" value="ABC transporter ATP-binding protein/permease"/>
    <property type="match status" value="1"/>
</dbReference>
<evidence type="ECO:0000256" key="1">
    <source>
        <dbReference type="ARBA" id="ARBA00004651"/>
    </source>
</evidence>
<dbReference type="PROSITE" id="PS50893">
    <property type="entry name" value="ABC_TRANSPORTER_2"/>
    <property type="match status" value="1"/>
</dbReference>
<dbReference type="GO" id="GO:0016887">
    <property type="term" value="F:ATP hydrolysis activity"/>
    <property type="evidence" value="ECO:0007669"/>
    <property type="project" value="InterPro"/>
</dbReference>
<dbReference type="InterPro" id="IPR039421">
    <property type="entry name" value="Type_1_exporter"/>
</dbReference>
<dbReference type="Proteomes" id="UP000664169">
    <property type="component" value="Unassembled WGS sequence"/>
</dbReference>
<dbReference type="Pfam" id="PF00664">
    <property type="entry name" value="ABC_membrane"/>
    <property type="match status" value="1"/>
</dbReference>
<dbReference type="GO" id="GO:0005886">
    <property type="term" value="C:plasma membrane"/>
    <property type="evidence" value="ECO:0007669"/>
    <property type="project" value="UniProtKB-SubCell"/>
</dbReference>
<dbReference type="GO" id="GO:0005524">
    <property type="term" value="F:ATP binding"/>
    <property type="evidence" value="ECO:0007669"/>
    <property type="project" value="UniProtKB-KW"/>
</dbReference>